<accession>A0ABP3IVJ2</accession>
<feature type="compositionally biased region" description="Basic and acidic residues" evidence="1">
    <location>
        <begin position="1"/>
        <end position="11"/>
    </location>
</feature>
<feature type="region of interest" description="Disordered" evidence="1">
    <location>
        <begin position="1"/>
        <end position="40"/>
    </location>
</feature>
<evidence type="ECO:0000313" key="2">
    <source>
        <dbReference type="EMBL" id="GAA0429082.1"/>
    </source>
</evidence>
<evidence type="ECO:0008006" key="4">
    <source>
        <dbReference type="Google" id="ProtNLM"/>
    </source>
</evidence>
<sequence>MMDERKKKQQDYDGVAPGIDPDDAFGQNASENDIKRGESTKVTRLIYDEYDPDQS</sequence>
<reference evidence="3" key="1">
    <citation type="journal article" date="2019" name="Int. J. Syst. Evol. Microbiol.">
        <title>The Global Catalogue of Microorganisms (GCM) 10K type strain sequencing project: providing services to taxonomists for standard genome sequencing and annotation.</title>
        <authorList>
            <consortium name="The Broad Institute Genomics Platform"/>
            <consortium name="The Broad Institute Genome Sequencing Center for Infectious Disease"/>
            <person name="Wu L."/>
            <person name="Ma J."/>
        </authorList>
    </citation>
    <scope>NUCLEOTIDE SEQUENCE [LARGE SCALE GENOMIC DNA]</scope>
    <source>
        <strain evidence="3">JCM 12149</strain>
    </source>
</reference>
<proteinExistence type="predicted"/>
<dbReference type="EMBL" id="BAAADM010000004">
    <property type="protein sequence ID" value="GAA0429082.1"/>
    <property type="molecule type" value="Genomic_DNA"/>
</dbReference>
<name>A0ABP3IVJ2_9BACI</name>
<dbReference type="Proteomes" id="UP001501459">
    <property type="component" value="Unassembled WGS sequence"/>
</dbReference>
<dbReference type="RefSeq" id="WP_343750551.1">
    <property type="nucleotide sequence ID" value="NZ_BAAADM010000004.1"/>
</dbReference>
<keyword evidence="3" id="KW-1185">Reference proteome</keyword>
<protein>
    <recommendedName>
        <fullName evidence="4">DUF4025 domain-containing protein</fullName>
    </recommendedName>
</protein>
<comment type="caution">
    <text evidence="2">The sequence shown here is derived from an EMBL/GenBank/DDBJ whole genome shotgun (WGS) entry which is preliminary data.</text>
</comment>
<organism evidence="2 3">
    <name type="scientific">Lentibacillus halophilus</name>
    <dbReference type="NCBI Taxonomy" id="295065"/>
    <lineage>
        <taxon>Bacteria</taxon>
        <taxon>Bacillati</taxon>
        <taxon>Bacillota</taxon>
        <taxon>Bacilli</taxon>
        <taxon>Bacillales</taxon>
        <taxon>Bacillaceae</taxon>
        <taxon>Lentibacillus</taxon>
    </lineage>
</organism>
<gene>
    <name evidence="2" type="ORF">GCM10008983_01760</name>
</gene>
<evidence type="ECO:0000256" key="1">
    <source>
        <dbReference type="SAM" id="MobiDB-lite"/>
    </source>
</evidence>
<evidence type="ECO:0000313" key="3">
    <source>
        <dbReference type="Proteomes" id="UP001501459"/>
    </source>
</evidence>